<reference evidence="1" key="1">
    <citation type="submission" date="2023-01" db="EMBL/GenBank/DDBJ databases">
        <title>Comparative Genomic Analysis of the Clinically-Derived Winkia Strain NY0527 Provides Evidence into the Taxonomic Reassignment of Winkia neuii and Characterizes Their Virulence Traits.</title>
        <authorList>
            <person name="Cai X."/>
            <person name="Peng Y."/>
            <person name="Li M."/>
            <person name="Qiu Y."/>
            <person name="Wang Y."/>
            <person name="Xu L."/>
            <person name="Hou Q."/>
        </authorList>
    </citation>
    <scope>NUCLEOTIDE SEQUENCE</scope>
    <source>
        <strain evidence="1">NY0527</strain>
    </source>
</reference>
<organism evidence="1 2">
    <name type="scientific">Winkia neuii subsp. anitrata</name>
    <dbReference type="NCBI Taxonomy" id="29318"/>
    <lineage>
        <taxon>Bacteria</taxon>
        <taxon>Bacillati</taxon>
        <taxon>Actinomycetota</taxon>
        <taxon>Actinomycetes</taxon>
        <taxon>Actinomycetales</taxon>
        <taxon>Actinomycetaceae</taxon>
        <taxon>Winkia</taxon>
    </lineage>
</organism>
<dbReference type="AlphaFoldDB" id="A0AB38XRK1"/>
<evidence type="ECO:0000313" key="2">
    <source>
        <dbReference type="Proteomes" id="UP001211044"/>
    </source>
</evidence>
<dbReference type="SUPFAM" id="SSF51445">
    <property type="entry name" value="(Trans)glycosidases"/>
    <property type="match status" value="1"/>
</dbReference>
<name>A0AB38XRK1_9ACTO</name>
<dbReference type="InterPro" id="IPR017853">
    <property type="entry name" value="GH"/>
</dbReference>
<dbReference type="EMBL" id="CP116394">
    <property type="protein sequence ID" value="WCE46928.1"/>
    <property type="molecule type" value="Genomic_DNA"/>
</dbReference>
<dbReference type="KEGG" id="wne:PIG85_04580"/>
<protein>
    <recommendedName>
        <fullName evidence="3">Alpha-amylase</fullName>
    </recommendedName>
</protein>
<dbReference type="Gene3D" id="3.20.20.80">
    <property type="entry name" value="Glycosidases"/>
    <property type="match status" value="1"/>
</dbReference>
<dbReference type="RefSeq" id="WP_004806258.1">
    <property type="nucleotide sequence ID" value="NZ_CP116394.1"/>
</dbReference>
<dbReference type="Proteomes" id="UP001211044">
    <property type="component" value="Chromosome"/>
</dbReference>
<proteinExistence type="predicted"/>
<sequence length="416" mass="45231">MSIPFSLPGTVCTHRIHPPTRGRQPWWRNGLIYDFRGFCNAAGVRAAIEHLPWVAKLGVDAVEIRPSFVRIDKDPCVKDFIAAAHRAKLKVVVRVSGNIHTHEPVAPDNPACALGYEAPDPVRHLAAALESGADGIDLGMLANDSSAPELFSWYSEYMQNARSEVGIYIPEDGLLAASATTNTQEGLQGLLTADYLDQVRDDGLIRVEFEAIDFLSTIVTTIREHNTSGSGLAWSTTPPSTERWKLGVFDDLAWYKPEHEKISERIRAVTSLVLALPGCVYLRSGEETAKPELITPGFAPEEGEHSTELIAATTAECARQAADSSSAYSTMVQATSLRAKYGLGESSWSWVEAEAYPRNQVLVGTSGSLITVFNTSNTTQYIPQSMKRVHVSSPSGVEAIPSIDPGTCAWFSPMKA</sequence>
<gene>
    <name evidence="1" type="ORF">PIG85_04580</name>
</gene>
<accession>A0AB38XRK1</accession>
<evidence type="ECO:0008006" key="3">
    <source>
        <dbReference type="Google" id="ProtNLM"/>
    </source>
</evidence>
<evidence type="ECO:0000313" key="1">
    <source>
        <dbReference type="EMBL" id="WCE46928.1"/>
    </source>
</evidence>